<reference evidence="7" key="2">
    <citation type="submission" date="2024-08" db="UniProtKB">
        <authorList>
            <consortium name="EnsemblMetazoa"/>
        </authorList>
    </citation>
    <scope>IDENTIFICATION</scope>
</reference>
<dbReference type="InterPro" id="IPR005721">
    <property type="entry name" value="Ribosomal_uL22_euk/arc"/>
</dbReference>
<dbReference type="SUPFAM" id="SSF54843">
    <property type="entry name" value="Ribosomal protein L22"/>
    <property type="match status" value="1"/>
</dbReference>
<dbReference type="NCBIfam" id="TIGR01038">
    <property type="entry name" value="uL22_arch_euk"/>
    <property type="match status" value="1"/>
</dbReference>
<dbReference type="AlphaFoldDB" id="A0AAR5Q6B3"/>
<dbReference type="GO" id="GO:0003735">
    <property type="term" value="F:structural constituent of ribosome"/>
    <property type="evidence" value="ECO:0007669"/>
    <property type="project" value="InterPro"/>
</dbReference>
<sequence>MGYKRAEGVKAQLRHARVKLKHLVEAAGALRGLSVNRAQAYLADVLARRRCVPFRRFKGGVGRCRQAKQFRTVQGRWPMKAARCLRGLLRSALANAEHLGRDPDELKVGLVQANAAPIVTRNTFRAHGRINPYRTHPSHIQLVLTSLV</sequence>
<dbReference type="InterPro" id="IPR001063">
    <property type="entry name" value="Ribosomal_uL22"/>
</dbReference>
<dbReference type="GO" id="GO:0022625">
    <property type="term" value="C:cytosolic large ribosomal subunit"/>
    <property type="evidence" value="ECO:0007669"/>
    <property type="project" value="TreeGrafter"/>
</dbReference>
<accession>A0AAR5Q6B3</accession>
<dbReference type="PANTHER" id="PTHR11593">
    <property type="entry name" value="60S RIBOSOMAL PROTEIN L17"/>
    <property type="match status" value="1"/>
</dbReference>
<evidence type="ECO:0000256" key="3">
    <source>
        <dbReference type="ARBA" id="ARBA00023274"/>
    </source>
</evidence>
<keyword evidence="2 6" id="KW-0689">Ribosomal protein</keyword>
<name>A0AAR5Q6B3_DENPD</name>
<comment type="similarity">
    <text evidence="1 6">Belongs to the universal ribosomal protein uL22 family.</text>
</comment>
<dbReference type="InterPro" id="IPR036394">
    <property type="entry name" value="Ribosomal_uL22_sf"/>
</dbReference>
<dbReference type="CDD" id="cd00336">
    <property type="entry name" value="Ribosomal_L22"/>
    <property type="match status" value="1"/>
</dbReference>
<dbReference type="Pfam" id="PF00237">
    <property type="entry name" value="Ribosomal_L22"/>
    <property type="match status" value="1"/>
</dbReference>
<evidence type="ECO:0000256" key="5">
    <source>
        <dbReference type="ARBA" id="ARBA00035325"/>
    </source>
</evidence>
<evidence type="ECO:0000313" key="7">
    <source>
        <dbReference type="EnsemblMetazoa" id="XP_019768783.1"/>
    </source>
</evidence>
<organism evidence="7 8">
    <name type="scientific">Dendroctonus ponderosae</name>
    <name type="common">Mountain pine beetle</name>
    <dbReference type="NCBI Taxonomy" id="77166"/>
    <lineage>
        <taxon>Eukaryota</taxon>
        <taxon>Metazoa</taxon>
        <taxon>Ecdysozoa</taxon>
        <taxon>Arthropoda</taxon>
        <taxon>Hexapoda</taxon>
        <taxon>Insecta</taxon>
        <taxon>Pterygota</taxon>
        <taxon>Neoptera</taxon>
        <taxon>Endopterygota</taxon>
        <taxon>Coleoptera</taxon>
        <taxon>Polyphaga</taxon>
        <taxon>Cucujiformia</taxon>
        <taxon>Curculionidae</taxon>
        <taxon>Scolytinae</taxon>
        <taxon>Dendroctonus</taxon>
    </lineage>
</organism>
<evidence type="ECO:0000256" key="4">
    <source>
        <dbReference type="ARBA" id="ARBA00035207"/>
    </source>
</evidence>
<evidence type="ECO:0000256" key="1">
    <source>
        <dbReference type="ARBA" id="ARBA00009451"/>
    </source>
</evidence>
<proteinExistence type="inferred from homology"/>
<dbReference type="EnsemblMetazoa" id="XM_019913224.1">
    <property type="protein sequence ID" value="XP_019768783.1"/>
    <property type="gene ID" value="LOC109543487"/>
</dbReference>
<dbReference type="KEGG" id="dpa:109543487"/>
<protein>
    <recommendedName>
        <fullName evidence="4">Large ribosomal subunit protein uL22</fullName>
    </recommendedName>
    <alternativeName>
        <fullName evidence="5">60S ribosomal protein L17</fullName>
    </alternativeName>
</protein>
<dbReference type="PANTHER" id="PTHR11593:SF10">
    <property type="entry name" value="60S RIBOSOMAL PROTEIN L17"/>
    <property type="match status" value="1"/>
</dbReference>
<keyword evidence="3 6" id="KW-0687">Ribonucleoprotein</keyword>
<dbReference type="GO" id="GO:0002181">
    <property type="term" value="P:cytoplasmic translation"/>
    <property type="evidence" value="ECO:0007669"/>
    <property type="project" value="TreeGrafter"/>
</dbReference>
<dbReference type="Proteomes" id="UP000019118">
    <property type="component" value="Unassembled WGS sequence"/>
</dbReference>
<keyword evidence="8" id="KW-1185">Reference proteome</keyword>
<reference evidence="8" key="1">
    <citation type="journal article" date="2013" name="Genome Biol.">
        <title>Draft genome of the mountain pine beetle, Dendroctonus ponderosae Hopkins, a major forest pest.</title>
        <authorList>
            <person name="Keeling C.I."/>
            <person name="Yuen M.M."/>
            <person name="Liao N.Y."/>
            <person name="Docking T.R."/>
            <person name="Chan S.K."/>
            <person name="Taylor G.A."/>
            <person name="Palmquist D.L."/>
            <person name="Jackman S.D."/>
            <person name="Nguyen A."/>
            <person name="Li M."/>
            <person name="Henderson H."/>
            <person name="Janes J.K."/>
            <person name="Zhao Y."/>
            <person name="Pandoh P."/>
            <person name="Moore R."/>
            <person name="Sperling F.A."/>
            <person name="Huber D.P."/>
            <person name="Birol I."/>
            <person name="Jones S.J."/>
            <person name="Bohlmann J."/>
        </authorList>
    </citation>
    <scope>NUCLEOTIDE SEQUENCE</scope>
</reference>
<dbReference type="Gene3D" id="3.90.470.10">
    <property type="entry name" value="Ribosomal protein L22/L17"/>
    <property type="match status" value="1"/>
</dbReference>
<evidence type="ECO:0000256" key="2">
    <source>
        <dbReference type="ARBA" id="ARBA00022980"/>
    </source>
</evidence>
<dbReference type="GeneID" id="109543487"/>
<evidence type="ECO:0000256" key="6">
    <source>
        <dbReference type="RuleBase" id="RU004005"/>
    </source>
</evidence>
<evidence type="ECO:0000313" key="8">
    <source>
        <dbReference type="Proteomes" id="UP000019118"/>
    </source>
</evidence>
<dbReference type="RefSeq" id="XP_019768783.1">
    <property type="nucleotide sequence ID" value="XM_019913224.2"/>
</dbReference>